<keyword evidence="2" id="KW-0560">Oxidoreductase</keyword>
<dbReference type="Gene3D" id="3.30.9.10">
    <property type="entry name" value="D-Amino Acid Oxidase, subunit A, domain 2"/>
    <property type="match status" value="1"/>
</dbReference>
<organism evidence="7 8">
    <name type="scientific">Aminobacter carboxidus</name>
    <dbReference type="NCBI Taxonomy" id="376165"/>
    <lineage>
        <taxon>Bacteria</taxon>
        <taxon>Pseudomonadati</taxon>
        <taxon>Pseudomonadota</taxon>
        <taxon>Alphaproteobacteria</taxon>
        <taxon>Hyphomicrobiales</taxon>
        <taxon>Phyllobacteriaceae</taxon>
        <taxon>Aminobacter</taxon>
    </lineage>
</organism>
<dbReference type="SUPFAM" id="SSF103025">
    <property type="entry name" value="Folate-binding domain"/>
    <property type="match status" value="1"/>
</dbReference>
<protein>
    <submittedName>
        <fullName evidence="7">FAD-dependent oxidoreductase</fullName>
    </submittedName>
</protein>
<dbReference type="Gene3D" id="3.30.1360.120">
    <property type="entry name" value="Probable tRNA modification gtpase trme, domain 1"/>
    <property type="match status" value="1"/>
</dbReference>
<evidence type="ECO:0000259" key="6">
    <source>
        <dbReference type="Pfam" id="PF16350"/>
    </source>
</evidence>
<dbReference type="InterPro" id="IPR006222">
    <property type="entry name" value="GCVT_N"/>
</dbReference>
<name>A0ABR9GQX2_9HYPH</name>
<dbReference type="InterPro" id="IPR006076">
    <property type="entry name" value="FAD-dep_OxRdtase"/>
</dbReference>
<keyword evidence="8" id="KW-1185">Reference proteome</keyword>
<evidence type="ECO:0000256" key="2">
    <source>
        <dbReference type="ARBA" id="ARBA00023002"/>
    </source>
</evidence>
<dbReference type="InterPro" id="IPR027266">
    <property type="entry name" value="TrmE/GcvT-like"/>
</dbReference>
<reference evidence="7 8" key="1">
    <citation type="submission" date="2020-09" db="EMBL/GenBank/DDBJ databases">
        <title>Draft Genome Sequence of Aminobacter carboxidus type strain DSM 1086, a soil Gram-negative carboxydobacterium.</title>
        <authorList>
            <person name="Turrini P."/>
            <person name="Tescari M."/>
            <person name="Artuso I."/>
            <person name="Lugli G.A."/>
            <person name="Frangipani E."/>
            <person name="Ventura M."/>
            <person name="Visca P."/>
        </authorList>
    </citation>
    <scope>NUCLEOTIDE SEQUENCE [LARGE SCALE GENOMIC DNA]</scope>
    <source>
        <strain evidence="7 8">DSM 1086</strain>
    </source>
</reference>
<feature type="domain" description="Aminomethyltransferase C-terminal" evidence="5">
    <location>
        <begin position="712"/>
        <end position="789"/>
    </location>
</feature>
<dbReference type="PROSITE" id="PS51257">
    <property type="entry name" value="PROKAR_LIPOPROTEIN"/>
    <property type="match status" value="1"/>
</dbReference>
<comment type="caution">
    <text evidence="7">The sequence shown here is derived from an EMBL/GenBank/DDBJ whole genome shotgun (WGS) entry which is preliminary data.</text>
</comment>
<dbReference type="SUPFAM" id="SSF54373">
    <property type="entry name" value="FAD-linked reductases, C-terminal domain"/>
    <property type="match status" value="1"/>
</dbReference>
<dbReference type="Pfam" id="PF16350">
    <property type="entry name" value="FAO_M"/>
    <property type="match status" value="1"/>
</dbReference>
<evidence type="ECO:0000259" key="4">
    <source>
        <dbReference type="Pfam" id="PF01571"/>
    </source>
</evidence>
<dbReference type="InterPro" id="IPR013977">
    <property type="entry name" value="GcvT_C"/>
</dbReference>
<evidence type="ECO:0000259" key="5">
    <source>
        <dbReference type="Pfam" id="PF08669"/>
    </source>
</evidence>
<dbReference type="PANTHER" id="PTHR13847">
    <property type="entry name" value="SARCOSINE DEHYDROGENASE-RELATED"/>
    <property type="match status" value="1"/>
</dbReference>
<dbReference type="Gene3D" id="3.50.50.60">
    <property type="entry name" value="FAD/NAD(P)-binding domain"/>
    <property type="match status" value="1"/>
</dbReference>
<dbReference type="SUPFAM" id="SSF51905">
    <property type="entry name" value="FAD/NAD(P)-binding domain"/>
    <property type="match status" value="1"/>
</dbReference>
<dbReference type="Pfam" id="PF01266">
    <property type="entry name" value="DAO"/>
    <property type="match status" value="1"/>
</dbReference>
<dbReference type="InterPro" id="IPR036188">
    <property type="entry name" value="FAD/NAD-bd_sf"/>
</dbReference>
<evidence type="ECO:0000256" key="1">
    <source>
        <dbReference type="ARBA" id="ARBA00008609"/>
    </source>
</evidence>
<proteinExistence type="inferred from homology"/>
<dbReference type="InterPro" id="IPR029043">
    <property type="entry name" value="GcvT/YgfZ_C"/>
</dbReference>
<dbReference type="PANTHER" id="PTHR13847:SF193">
    <property type="entry name" value="PYRUVATE DEHYDROGENASE PHOSPHATASE REGULATORY SUBUNIT, MITOCHONDRIAL"/>
    <property type="match status" value="1"/>
</dbReference>
<comment type="similarity">
    <text evidence="1">Belongs to the GcvT family.</text>
</comment>
<dbReference type="Pfam" id="PF01571">
    <property type="entry name" value="GCV_T"/>
    <property type="match status" value="1"/>
</dbReference>
<dbReference type="InterPro" id="IPR032503">
    <property type="entry name" value="FAO_M"/>
</dbReference>
<feature type="domain" description="GCVT N-terminal" evidence="4">
    <location>
        <begin position="423"/>
        <end position="691"/>
    </location>
</feature>
<evidence type="ECO:0000259" key="3">
    <source>
        <dbReference type="Pfam" id="PF01266"/>
    </source>
</evidence>
<dbReference type="RefSeq" id="WP_192567363.1">
    <property type="nucleotide sequence ID" value="NZ_JACZEP010000005.1"/>
</dbReference>
<evidence type="ECO:0000313" key="8">
    <source>
        <dbReference type="Proteomes" id="UP000598227"/>
    </source>
</evidence>
<evidence type="ECO:0000313" key="7">
    <source>
        <dbReference type="EMBL" id="MBE1206083.1"/>
    </source>
</evidence>
<dbReference type="Pfam" id="PF08669">
    <property type="entry name" value="GCV_T_C"/>
    <property type="match status" value="1"/>
</dbReference>
<feature type="domain" description="FAD dependent oxidoreductase" evidence="3">
    <location>
        <begin position="7"/>
        <end position="363"/>
    </location>
</feature>
<accession>A0ABR9GQX2</accession>
<sequence>MIPARADVVIIGGGIIGCSIAYHLAKLGITDTVLLERRQLCCGTTWHSVGSVAELRGSRRMTELARYTAELYRSLEAETGQATGYKKTGSIMLALNKERLMEMERTVILARAFGQEAEMISLAEVSDRCPQVRVNDALAGLYLPTDGRTNPIDTTQALAKGARLHGAKILENIEVVGLDIADGKVCGVRTEQGPIAAEIVVLAAGMWSRGFAARYGVSLPLQAAEHFYAVTENIDVLQRSMPFIRVPDESTYYKEDAGKLLFGCLEKQAKPWALDGIPKDFCFDALPEDLDHFEPILTAAVQRFPLLEKAGIQLFFNGPESFTPDGNALLGETPELQNLFVACGMNTVGVMSGGGMGKMMAEWIRDRRRPEGFAEFDVARISPFQSGRSYLRDRTTEALGVLYDVGWPNREYTSGRGGRRSPLHQRHVAANAVMGNKAGWEVPLVYAPVGDNPVLQCSYGRQNWVPWAAAECRIAREAVALFDLSAHAKLEVRGAEAVAALDRISASPIGEGVSKALLLTESGNIQAVVTVVKIATDHALLLSPPGSERILAMWLKRHAPEFDDASLREATSGLAALLVLGPNADKLLSGAGARLAVDSGVSATTIGYAPAWLAPMRVGLSGGWLTIVATEFAVHSVEALEDTLGEPLAMGGSYALEAMRIGAAEPAWPSELDDTVSPVQAGLEDVIAWSKPDFIGRIAIQAQAQPKPALTRLVRITLKTDAGALYRQEGILRDGRVVGLTTSGAWCHQAGAPVAIGYVSDERGIDERWFEAARFEIDMPGGRVDADCSLAIRD</sequence>
<dbReference type="SUPFAM" id="SSF101790">
    <property type="entry name" value="Aminomethyltransferase beta-barrel domain"/>
    <property type="match status" value="1"/>
</dbReference>
<feature type="domain" description="FAD dependent oxidoreductase central" evidence="6">
    <location>
        <begin position="374"/>
        <end position="421"/>
    </location>
</feature>
<dbReference type="Proteomes" id="UP000598227">
    <property type="component" value="Unassembled WGS sequence"/>
</dbReference>
<gene>
    <name evidence="7" type="ORF">IHE39_17440</name>
</gene>
<dbReference type="EMBL" id="JACZEP010000005">
    <property type="protein sequence ID" value="MBE1206083.1"/>
    <property type="molecule type" value="Genomic_DNA"/>
</dbReference>